<reference evidence="2" key="3">
    <citation type="journal article" date="2018" name="Mol. Plant Microbe Interact.">
        <title>Genome sequence resources for the wheat stripe rust pathogen (Puccinia striiformis f. sp. tritici) and the barley stripe rust pathogen (Puccinia striiformis f. sp. hordei).</title>
        <authorList>
            <person name="Xia C."/>
            <person name="Wang M."/>
            <person name="Yin C."/>
            <person name="Cornejo O.E."/>
            <person name="Hulbert S.H."/>
            <person name="Chen X."/>
        </authorList>
    </citation>
    <scope>NUCLEOTIDE SEQUENCE [LARGE SCALE GENOMIC DNA]</scope>
    <source>
        <strain evidence="2">93TX-2</strain>
    </source>
</reference>
<dbReference type="VEuPathDB" id="FungiDB:PSTT_00102"/>
<protein>
    <submittedName>
        <fullName evidence="1">Uncharacterized protein</fullName>
    </submittedName>
</protein>
<comment type="caution">
    <text evidence="1">The sequence shown here is derived from an EMBL/GenBank/DDBJ whole genome shotgun (WGS) entry which is preliminary data.</text>
</comment>
<gene>
    <name evidence="1" type="ORF">PSHT_01401</name>
</gene>
<organism evidence="1 2">
    <name type="scientific">Puccinia striiformis</name>
    <dbReference type="NCBI Taxonomy" id="27350"/>
    <lineage>
        <taxon>Eukaryota</taxon>
        <taxon>Fungi</taxon>
        <taxon>Dikarya</taxon>
        <taxon>Basidiomycota</taxon>
        <taxon>Pucciniomycotina</taxon>
        <taxon>Pucciniomycetes</taxon>
        <taxon>Pucciniales</taxon>
        <taxon>Pucciniaceae</taxon>
        <taxon>Puccinia</taxon>
    </lineage>
</organism>
<dbReference type="AlphaFoldDB" id="A0A2S4WKR7"/>
<proteinExistence type="predicted"/>
<sequence>MMISLPRKSNMWYGFKNLVVFTCWSMVTKHNDMVMLVPSAHFAWSWNHLILTYFPIFCASKNAWVQSYSWCLITVANVAQHSSLTTRWPAYSRSLFNCQEKPVWVSHQLQTLLDSLEATEQICSSCSIGPVTTNSAWSFTHADVSRVACALRDEFHNSFELGMLILLKWMPVGSQLRPDAELSVIGERTIDTVDAVQLQEEDHLAPEFCTGDLTQTVDWRELAAVQEDISSYGSIDFGRDPFVQSPTSLPSTADVKASVAACTASGTPDSTPDALA</sequence>
<reference evidence="2" key="2">
    <citation type="journal article" date="2018" name="BMC Genomics">
        <title>Genomic insights into host adaptation between the wheat stripe rust pathogen (Puccinia striiformis f. sp. tritici) and the barley stripe rust pathogen (Puccinia striiformis f. sp. hordei).</title>
        <authorList>
            <person name="Xia C."/>
            <person name="Wang M."/>
            <person name="Yin C."/>
            <person name="Cornejo O.E."/>
            <person name="Hulbert S.H."/>
            <person name="Chen X."/>
        </authorList>
    </citation>
    <scope>NUCLEOTIDE SEQUENCE [LARGE SCALE GENOMIC DNA]</scope>
    <source>
        <strain evidence="2">93TX-2</strain>
    </source>
</reference>
<reference evidence="1 2" key="1">
    <citation type="submission" date="2017-12" db="EMBL/GenBank/DDBJ databases">
        <title>Gene loss provides genomic basis for host adaptation in cereal stripe rust fungi.</title>
        <authorList>
            <person name="Xia C."/>
        </authorList>
    </citation>
    <scope>NUCLEOTIDE SEQUENCE [LARGE SCALE GENOMIC DNA]</scope>
    <source>
        <strain evidence="1 2">93TX-2</strain>
    </source>
</reference>
<evidence type="ECO:0000313" key="1">
    <source>
        <dbReference type="EMBL" id="POW22341.1"/>
    </source>
</evidence>
<name>A0A2S4WKR7_9BASI</name>
<dbReference type="Proteomes" id="UP000238274">
    <property type="component" value="Unassembled WGS sequence"/>
</dbReference>
<accession>A0A2S4WKR7</accession>
<keyword evidence="2" id="KW-1185">Reference proteome</keyword>
<dbReference type="VEuPathDB" id="FungiDB:PSTT_05745"/>
<evidence type="ECO:0000313" key="2">
    <source>
        <dbReference type="Proteomes" id="UP000238274"/>
    </source>
</evidence>
<dbReference type="VEuPathDB" id="FungiDB:PSHT_01401"/>
<dbReference type="EMBL" id="PKSM01000011">
    <property type="protein sequence ID" value="POW22341.1"/>
    <property type="molecule type" value="Genomic_DNA"/>
</dbReference>